<gene>
    <name evidence="1" type="ORF">E3A20_13050</name>
</gene>
<evidence type="ECO:0000313" key="1">
    <source>
        <dbReference type="EMBL" id="TWW09568.1"/>
    </source>
</evidence>
<keyword evidence="2" id="KW-1185">Reference proteome</keyword>
<name>A0A5C6M4P9_9PLAN</name>
<dbReference type="Proteomes" id="UP000321083">
    <property type="component" value="Unassembled WGS sequence"/>
</dbReference>
<comment type="caution">
    <text evidence="1">The sequence shown here is derived from an EMBL/GenBank/DDBJ whole genome shotgun (WGS) entry which is preliminary data.</text>
</comment>
<dbReference type="EMBL" id="SRHE01000235">
    <property type="protein sequence ID" value="TWW09568.1"/>
    <property type="molecule type" value="Genomic_DNA"/>
</dbReference>
<accession>A0A5C6M4P9</accession>
<reference evidence="1 2" key="1">
    <citation type="submission" date="2019-08" db="EMBL/GenBank/DDBJ databases">
        <title>100 year-old enigma solved: identification of Planctomyces bekefii, the type genus and species of the phylum Planctomycetes.</title>
        <authorList>
            <person name="Svetlana D.N."/>
            <person name="Overmann J."/>
        </authorList>
    </citation>
    <scope>NUCLEOTIDE SEQUENCE [LARGE SCALE GENOMIC DNA]</scope>
    <source>
        <strain evidence="1">Phe10_nw2017</strain>
    </source>
</reference>
<sequence>MQIWFQGGVIETLSETTSLESDPWTTPSFRRLGGLRRGIEMPGLRSDSATVGWNGVVESTFLPGFAFAAADVFTFLTFNAEVFLAAAGFAGAEFFAVAAFAFAVAGFEVAALLLDFPGAEELRFAVPDTVDFFTVRFKPVAAFLTTAFPFGEV</sequence>
<proteinExistence type="predicted"/>
<protein>
    <submittedName>
        <fullName evidence="1">Uncharacterized protein</fullName>
    </submittedName>
</protein>
<dbReference type="AlphaFoldDB" id="A0A5C6M4P9"/>
<reference evidence="1 2" key="2">
    <citation type="submission" date="2019-08" db="EMBL/GenBank/DDBJ databases">
        <authorList>
            <person name="Henke P."/>
        </authorList>
    </citation>
    <scope>NUCLEOTIDE SEQUENCE [LARGE SCALE GENOMIC DNA]</scope>
    <source>
        <strain evidence="1">Phe10_nw2017</strain>
    </source>
</reference>
<evidence type="ECO:0000313" key="2">
    <source>
        <dbReference type="Proteomes" id="UP000321083"/>
    </source>
</evidence>
<organism evidence="1 2">
    <name type="scientific">Planctomyces bekefii</name>
    <dbReference type="NCBI Taxonomy" id="1653850"/>
    <lineage>
        <taxon>Bacteria</taxon>
        <taxon>Pseudomonadati</taxon>
        <taxon>Planctomycetota</taxon>
        <taxon>Planctomycetia</taxon>
        <taxon>Planctomycetales</taxon>
        <taxon>Planctomycetaceae</taxon>
        <taxon>Planctomyces</taxon>
    </lineage>
</organism>